<dbReference type="Proteomes" id="UP000738349">
    <property type="component" value="Unassembled WGS sequence"/>
</dbReference>
<dbReference type="SUPFAM" id="SSF51735">
    <property type="entry name" value="NAD(P)-binding Rossmann-fold domains"/>
    <property type="match status" value="1"/>
</dbReference>
<dbReference type="Gene3D" id="3.40.50.720">
    <property type="entry name" value="NAD(P)-binding Rossmann-like Domain"/>
    <property type="match status" value="1"/>
</dbReference>
<proteinExistence type="inferred from homology"/>
<dbReference type="PANTHER" id="PTHR47706:SF4">
    <property type="entry name" value="NMRA-LIKE DOMAIN-CONTAINING PROTEIN"/>
    <property type="match status" value="1"/>
</dbReference>
<sequence length="332" mass="37127">MVKIAIAGASGQLAREILDGLAETGKHEIIGLVRKDPKLLPKPRGVRWAQTNYENKSQLVHLLRGVHTVLCFFISHKDPGGVSQKRLIDAAIEAGVERYAASEWSIGSKLENVRDAVPWYSSKLDVRMYLQELNQKEKVLEYTLFHPGLFMNYLGYPRQTTKHITVFPLLFDFDRMRAIVGEQSLDAKIAYTAVEDIVGVVARAVEYEGEWPTVGGVVGSQVTVAQLLELGEKIRGRPFDIEWVKEEDAQVGSVKVSWLPPLDSQVLAEVPMEQQEAFQTAVVTGTLVAVTGGAWETTEEWNQLLPDYKFTSLERFLKQVWESTLAATGISR</sequence>
<evidence type="ECO:0000313" key="5">
    <source>
        <dbReference type="EMBL" id="KAH7124559.1"/>
    </source>
</evidence>
<dbReference type="InterPro" id="IPR051609">
    <property type="entry name" value="NmrA/Isoflavone_reductase-like"/>
</dbReference>
<accession>A0A9P9DT64</accession>
<dbReference type="AlphaFoldDB" id="A0A9P9DT64"/>
<protein>
    <recommendedName>
        <fullName evidence="4">NmrA-like domain-containing protein</fullName>
    </recommendedName>
</protein>
<evidence type="ECO:0000256" key="3">
    <source>
        <dbReference type="ARBA" id="ARBA00023002"/>
    </source>
</evidence>
<organism evidence="5 6">
    <name type="scientific">Dactylonectria macrodidyma</name>
    <dbReference type="NCBI Taxonomy" id="307937"/>
    <lineage>
        <taxon>Eukaryota</taxon>
        <taxon>Fungi</taxon>
        <taxon>Dikarya</taxon>
        <taxon>Ascomycota</taxon>
        <taxon>Pezizomycotina</taxon>
        <taxon>Sordariomycetes</taxon>
        <taxon>Hypocreomycetidae</taxon>
        <taxon>Hypocreales</taxon>
        <taxon>Nectriaceae</taxon>
        <taxon>Dactylonectria</taxon>
    </lineage>
</organism>
<comment type="caution">
    <text evidence="5">The sequence shown here is derived from an EMBL/GenBank/DDBJ whole genome shotgun (WGS) entry which is preliminary data.</text>
</comment>
<dbReference type="EMBL" id="JAGMUV010000021">
    <property type="protein sequence ID" value="KAH7124559.1"/>
    <property type="molecule type" value="Genomic_DNA"/>
</dbReference>
<evidence type="ECO:0000259" key="4">
    <source>
        <dbReference type="Pfam" id="PF05368"/>
    </source>
</evidence>
<keyword evidence="3" id="KW-0560">Oxidoreductase</keyword>
<keyword evidence="6" id="KW-1185">Reference proteome</keyword>
<dbReference type="OrthoDB" id="10000533at2759"/>
<keyword evidence="2" id="KW-0521">NADP</keyword>
<evidence type="ECO:0000313" key="6">
    <source>
        <dbReference type="Proteomes" id="UP000738349"/>
    </source>
</evidence>
<evidence type="ECO:0000256" key="1">
    <source>
        <dbReference type="ARBA" id="ARBA00005725"/>
    </source>
</evidence>
<dbReference type="GO" id="GO:0016491">
    <property type="term" value="F:oxidoreductase activity"/>
    <property type="evidence" value="ECO:0007669"/>
    <property type="project" value="UniProtKB-KW"/>
</dbReference>
<dbReference type="Gene3D" id="3.90.25.10">
    <property type="entry name" value="UDP-galactose 4-epimerase, domain 1"/>
    <property type="match status" value="1"/>
</dbReference>
<evidence type="ECO:0000256" key="2">
    <source>
        <dbReference type="ARBA" id="ARBA00022857"/>
    </source>
</evidence>
<comment type="similarity">
    <text evidence="1">Belongs to the NmrA-type oxidoreductase family. Isoflavone reductase subfamily.</text>
</comment>
<gene>
    <name evidence="5" type="ORF">EDB81DRAFT_846889</name>
</gene>
<feature type="domain" description="NmrA-like" evidence="4">
    <location>
        <begin position="3"/>
        <end position="247"/>
    </location>
</feature>
<dbReference type="PANTHER" id="PTHR47706">
    <property type="entry name" value="NMRA-LIKE FAMILY PROTEIN"/>
    <property type="match status" value="1"/>
</dbReference>
<name>A0A9P9DT64_9HYPO</name>
<dbReference type="InterPro" id="IPR036291">
    <property type="entry name" value="NAD(P)-bd_dom_sf"/>
</dbReference>
<dbReference type="InterPro" id="IPR008030">
    <property type="entry name" value="NmrA-like"/>
</dbReference>
<reference evidence="5" key="1">
    <citation type="journal article" date="2021" name="Nat. Commun.">
        <title>Genetic determinants of endophytism in the Arabidopsis root mycobiome.</title>
        <authorList>
            <person name="Mesny F."/>
            <person name="Miyauchi S."/>
            <person name="Thiergart T."/>
            <person name="Pickel B."/>
            <person name="Atanasova L."/>
            <person name="Karlsson M."/>
            <person name="Huettel B."/>
            <person name="Barry K.W."/>
            <person name="Haridas S."/>
            <person name="Chen C."/>
            <person name="Bauer D."/>
            <person name="Andreopoulos W."/>
            <person name="Pangilinan J."/>
            <person name="LaButti K."/>
            <person name="Riley R."/>
            <person name="Lipzen A."/>
            <person name="Clum A."/>
            <person name="Drula E."/>
            <person name="Henrissat B."/>
            <person name="Kohler A."/>
            <person name="Grigoriev I.V."/>
            <person name="Martin F.M."/>
            <person name="Hacquard S."/>
        </authorList>
    </citation>
    <scope>NUCLEOTIDE SEQUENCE</scope>
    <source>
        <strain evidence="5">MPI-CAGE-AT-0147</strain>
    </source>
</reference>
<dbReference type="Pfam" id="PF05368">
    <property type="entry name" value="NmrA"/>
    <property type="match status" value="1"/>
</dbReference>